<dbReference type="Pfam" id="PF04932">
    <property type="entry name" value="Wzy_C"/>
    <property type="match status" value="1"/>
</dbReference>
<keyword evidence="4 5" id="KW-0472">Membrane</keyword>
<keyword evidence="3 5" id="KW-1133">Transmembrane helix</keyword>
<evidence type="ECO:0000256" key="3">
    <source>
        <dbReference type="ARBA" id="ARBA00022989"/>
    </source>
</evidence>
<dbReference type="PANTHER" id="PTHR37422">
    <property type="entry name" value="TEICHURONIC ACID BIOSYNTHESIS PROTEIN TUAE"/>
    <property type="match status" value="1"/>
</dbReference>
<feature type="domain" description="O-antigen ligase-related" evidence="6">
    <location>
        <begin position="180"/>
        <end position="330"/>
    </location>
</feature>
<dbReference type="InterPro" id="IPR051533">
    <property type="entry name" value="WaaL-like"/>
</dbReference>
<name>A0ABX3X378_9BRAD</name>
<gene>
    <name evidence="7" type="ORF">BST63_17915</name>
</gene>
<feature type="transmembrane region" description="Helical" evidence="5">
    <location>
        <begin position="46"/>
        <end position="68"/>
    </location>
</feature>
<feature type="transmembrane region" description="Helical" evidence="5">
    <location>
        <begin position="375"/>
        <end position="393"/>
    </location>
</feature>
<protein>
    <submittedName>
        <fullName evidence="7">Ligase</fullName>
    </submittedName>
</protein>
<feature type="transmembrane region" description="Helical" evidence="5">
    <location>
        <begin position="102"/>
        <end position="123"/>
    </location>
</feature>
<accession>A0ABX3X378</accession>
<keyword evidence="8" id="KW-1185">Reference proteome</keyword>
<dbReference type="EMBL" id="NAFK01000162">
    <property type="protein sequence ID" value="OSJ28052.1"/>
    <property type="molecule type" value="Genomic_DNA"/>
</dbReference>
<evidence type="ECO:0000256" key="4">
    <source>
        <dbReference type="ARBA" id="ARBA00023136"/>
    </source>
</evidence>
<dbReference type="Proteomes" id="UP000193884">
    <property type="component" value="Unassembled WGS sequence"/>
</dbReference>
<sequence>MRASDVAIILLALSLPWSTSLVSIFAVIWLFTLLPSVVWADFRETLVRPACFLPILLVVLAIVGTMWATDIPWLERFRGINPATKLIAIPILMRHFEKSGRALWVAIAFLVSCTTVMLLSWVMFVDPRLAFGTDSLGVPVKNYIVQGQEFTLCAFGALGGAVYARSLGRTTLTMVLVTLGAVFIANLVFVASSRTAFVCIPVLFVLFAVRYFTYRYLVILLLGAILAGLLAWFTSPYLRLRTQVVVSEYQAYRDSNAATSAGMRLEFWRKSLKFFAEAPLVGHGTGSTRTLFERDAAGKTGVSAEVIRNPHNQTLNVAVQWGSVGIIILFAMWVVHWRLFVGPKTLMTWIGLVGVSENIVSSLFNSHLFDFAEGWMYVLTVGIGGGMMLRAGARRAGGQVANEASIARTVAAQRATC</sequence>
<dbReference type="PANTHER" id="PTHR37422:SF13">
    <property type="entry name" value="LIPOPOLYSACCHARIDE BIOSYNTHESIS PROTEIN PA4999-RELATED"/>
    <property type="match status" value="1"/>
</dbReference>
<evidence type="ECO:0000256" key="2">
    <source>
        <dbReference type="ARBA" id="ARBA00022692"/>
    </source>
</evidence>
<evidence type="ECO:0000313" key="8">
    <source>
        <dbReference type="Proteomes" id="UP000193884"/>
    </source>
</evidence>
<proteinExistence type="predicted"/>
<feature type="transmembrane region" description="Helical" evidence="5">
    <location>
        <begin position="318"/>
        <end position="337"/>
    </location>
</feature>
<comment type="subcellular location">
    <subcellularLocation>
        <location evidence="1">Membrane</location>
        <topology evidence="1">Multi-pass membrane protein</topology>
    </subcellularLocation>
</comment>
<reference evidence="7 8" key="1">
    <citation type="submission" date="2017-03" db="EMBL/GenBank/DDBJ databases">
        <title>Whole genome sequences of fourteen strains of Bradyrhizobium canariense and one strain of Bradyrhizobium japonicum isolated from Lupinus (Papilionoideae: Genisteae) species in Algeria.</title>
        <authorList>
            <person name="Crovadore J."/>
            <person name="Chekireb D."/>
            <person name="Brachmann A."/>
            <person name="Chablais R."/>
            <person name="Cochard B."/>
            <person name="Lefort F."/>
        </authorList>
    </citation>
    <scope>NUCLEOTIDE SEQUENCE [LARGE SCALE GENOMIC DNA]</scope>
    <source>
        <strain evidence="7 8">UBMAN05</strain>
    </source>
</reference>
<evidence type="ECO:0000313" key="7">
    <source>
        <dbReference type="EMBL" id="OSJ28052.1"/>
    </source>
</evidence>
<evidence type="ECO:0000256" key="1">
    <source>
        <dbReference type="ARBA" id="ARBA00004141"/>
    </source>
</evidence>
<keyword evidence="2 5" id="KW-0812">Transmembrane</keyword>
<organism evidence="7 8">
    <name type="scientific">Bradyrhizobium canariense</name>
    <dbReference type="NCBI Taxonomy" id="255045"/>
    <lineage>
        <taxon>Bacteria</taxon>
        <taxon>Pseudomonadati</taxon>
        <taxon>Pseudomonadota</taxon>
        <taxon>Alphaproteobacteria</taxon>
        <taxon>Hyphomicrobiales</taxon>
        <taxon>Nitrobacteraceae</taxon>
        <taxon>Bradyrhizobium</taxon>
    </lineage>
</organism>
<dbReference type="InterPro" id="IPR007016">
    <property type="entry name" value="O-antigen_ligase-rel_domated"/>
</dbReference>
<feature type="transmembrane region" description="Helical" evidence="5">
    <location>
        <begin position="219"/>
        <end position="238"/>
    </location>
</feature>
<keyword evidence="7" id="KW-0436">Ligase</keyword>
<evidence type="ECO:0000259" key="6">
    <source>
        <dbReference type="Pfam" id="PF04932"/>
    </source>
</evidence>
<dbReference type="GO" id="GO:0016874">
    <property type="term" value="F:ligase activity"/>
    <property type="evidence" value="ECO:0007669"/>
    <property type="project" value="UniProtKB-KW"/>
</dbReference>
<feature type="transmembrane region" description="Helical" evidence="5">
    <location>
        <begin position="171"/>
        <end position="189"/>
    </location>
</feature>
<feature type="transmembrane region" description="Helical" evidence="5">
    <location>
        <begin position="7"/>
        <end position="34"/>
    </location>
</feature>
<comment type="caution">
    <text evidence="7">The sequence shown here is derived from an EMBL/GenBank/DDBJ whole genome shotgun (WGS) entry which is preliminary data.</text>
</comment>
<feature type="transmembrane region" description="Helical" evidence="5">
    <location>
        <begin position="143"/>
        <end position="164"/>
    </location>
</feature>
<evidence type="ECO:0000256" key="5">
    <source>
        <dbReference type="SAM" id="Phobius"/>
    </source>
</evidence>